<accession>A0ABQ5KJX3</accession>
<dbReference type="Proteomes" id="UP001057375">
    <property type="component" value="Unassembled WGS sequence"/>
</dbReference>
<sequence length="337" mass="37009">MNCFLLRIAKYYIYVMAFGKKKDTDATRKDLSLSAMAIRSTSTFSKVKSPGMGLSLHPMPSSSSHMDKSARSIGLKELGTVPTDRLLGNEYLRCISSLFYGKPLSIFFRSANVCDESNNMCCFGRGGRKKCTRCCLAHNPVCCCPHPKIIDLAKVYDSDDSMASISMEQSLELAHICSFPRAIYTVKGHSITCTLVCDYFKRSPSKLNIDNPGDGNKSYFIDKKGDKDGCHTSVILTVRDETKSIKSGGIPIVSLMKDCGRLYFKGSDDAIVAVLTYNKPHDSACCGVPQGRVQVIFSRCSTQIKAIIIGIMPWIVDGITGLEGDSVKDKYTSTIVK</sequence>
<evidence type="ECO:0000313" key="2">
    <source>
        <dbReference type="Proteomes" id="UP001057375"/>
    </source>
</evidence>
<organism evidence="1 2">
    <name type="scientific">Aduncisulcus paluster</name>
    <dbReference type="NCBI Taxonomy" id="2918883"/>
    <lineage>
        <taxon>Eukaryota</taxon>
        <taxon>Metamonada</taxon>
        <taxon>Carpediemonas-like organisms</taxon>
        <taxon>Aduncisulcus</taxon>
    </lineage>
</organism>
<dbReference type="EMBL" id="BQXS01009954">
    <property type="protein sequence ID" value="GKT32211.1"/>
    <property type="molecule type" value="Genomic_DNA"/>
</dbReference>
<gene>
    <name evidence="1" type="ORF">ADUPG1_006410</name>
</gene>
<keyword evidence="2" id="KW-1185">Reference proteome</keyword>
<reference evidence="1" key="1">
    <citation type="submission" date="2022-03" db="EMBL/GenBank/DDBJ databases">
        <title>Draft genome sequence of Aduncisulcus paluster, a free-living microaerophilic Fornicata.</title>
        <authorList>
            <person name="Yuyama I."/>
            <person name="Kume K."/>
            <person name="Tamura T."/>
            <person name="Inagaki Y."/>
            <person name="Hashimoto T."/>
        </authorList>
    </citation>
    <scope>NUCLEOTIDE SEQUENCE</scope>
    <source>
        <strain evidence="1">NY0171</strain>
    </source>
</reference>
<protein>
    <submittedName>
        <fullName evidence="1">Uncharacterized protein</fullName>
    </submittedName>
</protein>
<proteinExistence type="predicted"/>
<comment type="caution">
    <text evidence="1">The sequence shown here is derived from an EMBL/GenBank/DDBJ whole genome shotgun (WGS) entry which is preliminary data.</text>
</comment>
<evidence type="ECO:0000313" key="1">
    <source>
        <dbReference type="EMBL" id="GKT32211.1"/>
    </source>
</evidence>
<name>A0ABQ5KJX3_9EUKA</name>